<feature type="domain" description="Purple acid phosphatase N-terminal" evidence="3">
    <location>
        <begin position="68"/>
        <end position="169"/>
    </location>
</feature>
<sequence>MFRPLNLTVTTRRTAPSCARGIELVLKCLILVASLCVVPSVSAHQDHGQASLRGPYPAAKQYAPTPVPDRLCLSWSSDPATTMDVCYRTDAGVTQTLCEWAIGRDLVGNASTGGIQDAARTQGINEPFVTNAGPCRMHTVRLQGLTPKTRYAYRVGDGVNWSPWNHFSTASDSAEPFEFLYFGDAQNAVRSLWARVRREAHNDAPRAAFALHAGDLINNANADGEWGEWHEAAGWLNATIPTVATPGNHEYALAIGRRKLSKHWRPSFSLPTNGPEGLEETCYWFDYQGTRIVSLNTNERLKEQAAWLDNTLTELPPARWTIVTFHHPVYSAAKDRDNPEVRALLKPLFDKHRIDMALQGHDHAYARSGLGGPEAAATVGTHNVAQGVRGQNGRTVYVVSVSGPKMYPLTETWDASRVASGTQLYQTIRIERDQLRYRAYEASGELYDAFTLQKSSPGEVLLKEEIPATPERRRNL</sequence>
<evidence type="ECO:0000259" key="2">
    <source>
        <dbReference type="Pfam" id="PF00149"/>
    </source>
</evidence>
<gene>
    <name evidence="4" type="ORF">Pla111_24670</name>
</gene>
<accession>A0A5C5VYL1</accession>
<dbReference type="SUPFAM" id="SSF49363">
    <property type="entry name" value="Purple acid phosphatase, N-terminal domain"/>
    <property type="match status" value="1"/>
</dbReference>
<dbReference type="GO" id="GO:0003993">
    <property type="term" value="F:acid phosphatase activity"/>
    <property type="evidence" value="ECO:0007669"/>
    <property type="project" value="InterPro"/>
</dbReference>
<dbReference type="SUPFAM" id="SSF56300">
    <property type="entry name" value="Metallo-dependent phosphatases"/>
    <property type="match status" value="1"/>
</dbReference>
<feature type="domain" description="Calcineurin-like phosphoesterase" evidence="2">
    <location>
        <begin position="183"/>
        <end position="365"/>
    </location>
</feature>
<dbReference type="Proteomes" id="UP000318995">
    <property type="component" value="Unassembled WGS sequence"/>
</dbReference>
<dbReference type="InterPro" id="IPR015914">
    <property type="entry name" value="PAPs_N"/>
</dbReference>
<evidence type="ECO:0000313" key="4">
    <source>
        <dbReference type="EMBL" id="TWT42831.1"/>
    </source>
</evidence>
<keyword evidence="1" id="KW-0732">Signal</keyword>
<proteinExistence type="predicted"/>
<dbReference type="Gene3D" id="2.60.40.380">
    <property type="entry name" value="Purple acid phosphatase-like, N-terminal"/>
    <property type="match status" value="1"/>
</dbReference>
<dbReference type="GO" id="GO:0046872">
    <property type="term" value="F:metal ion binding"/>
    <property type="evidence" value="ECO:0007669"/>
    <property type="project" value="InterPro"/>
</dbReference>
<protein>
    <submittedName>
        <fullName evidence="4">Calcineurin-like phosphoesterase</fullName>
    </submittedName>
</protein>
<evidence type="ECO:0000259" key="3">
    <source>
        <dbReference type="Pfam" id="PF16656"/>
    </source>
</evidence>
<dbReference type="InterPro" id="IPR004843">
    <property type="entry name" value="Calcineurin-like_PHP"/>
</dbReference>
<dbReference type="InterPro" id="IPR008963">
    <property type="entry name" value="Purple_acid_Pase-like_N"/>
</dbReference>
<dbReference type="AlphaFoldDB" id="A0A5C5VYL1"/>
<dbReference type="InterPro" id="IPR029052">
    <property type="entry name" value="Metallo-depent_PP-like"/>
</dbReference>
<dbReference type="PANTHER" id="PTHR45867:SF3">
    <property type="entry name" value="ACID PHOSPHATASE TYPE 7"/>
    <property type="match status" value="1"/>
</dbReference>
<dbReference type="Pfam" id="PF00149">
    <property type="entry name" value="Metallophos"/>
    <property type="match status" value="1"/>
</dbReference>
<organism evidence="4 5">
    <name type="scientific">Botrimarina hoheduenensis</name>
    <dbReference type="NCBI Taxonomy" id="2528000"/>
    <lineage>
        <taxon>Bacteria</taxon>
        <taxon>Pseudomonadati</taxon>
        <taxon>Planctomycetota</taxon>
        <taxon>Planctomycetia</taxon>
        <taxon>Pirellulales</taxon>
        <taxon>Lacipirellulaceae</taxon>
        <taxon>Botrimarina</taxon>
    </lineage>
</organism>
<name>A0A5C5VYL1_9BACT</name>
<evidence type="ECO:0000313" key="5">
    <source>
        <dbReference type="Proteomes" id="UP000318995"/>
    </source>
</evidence>
<dbReference type="PANTHER" id="PTHR45867">
    <property type="entry name" value="PURPLE ACID PHOSPHATASE"/>
    <property type="match status" value="1"/>
</dbReference>
<evidence type="ECO:0000256" key="1">
    <source>
        <dbReference type="ARBA" id="ARBA00022729"/>
    </source>
</evidence>
<dbReference type="Pfam" id="PF16656">
    <property type="entry name" value="Pur_ac_phosph_N"/>
    <property type="match status" value="1"/>
</dbReference>
<dbReference type="Gene3D" id="3.60.21.10">
    <property type="match status" value="1"/>
</dbReference>
<keyword evidence="5" id="KW-1185">Reference proteome</keyword>
<dbReference type="EMBL" id="SJPH01000005">
    <property type="protein sequence ID" value="TWT42831.1"/>
    <property type="molecule type" value="Genomic_DNA"/>
</dbReference>
<reference evidence="4 5" key="1">
    <citation type="submission" date="2019-02" db="EMBL/GenBank/DDBJ databases">
        <title>Deep-cultivation of Planctomycetes and their phenomic and genomic characterization uncovers novel biology.</title>
        <authorList>
            <person name="Wiegand S."/>
            <person name="Jogler M."/>
            <person name="Boedeker C."/>
            <person name="Pinto D."/>
            <person name="Vollmers J."/>
            <person name="Rivas-Marin E."/>
            <person name="Kohn T."/>
            <person name="Peeters S.H."/>
            <person name="Heuer A."/>
            <person name="Rast P."/>
            <person name="Oberbeckmann S."/>
            <person name="Bunk B."/>
            <person name="Jeske O."/>
            <person name="Meyerdierks A."/>
            <person name="Storesund J.E."/>
            <person name="Kallscheuer N."/>
            <person name="Luecker S."/>
            <person name="Lage O.M."/>
            <person name="Pohl T."/>
            <person name="Merkel B.J."/>
            <person name="Hornburger P."/>
            <person name="Mueller R.-W."/>
            <person name="Bruemmer F."/>
            <person name="Labrenz M."/>
            <person name="Spormann A.M."/>
            <person name="Op Den Camp H."/>
            <person name="Overmann J."/>
            <person name="Amann R."/>
            <person name="Jetten M.S.M."/>
            <person name="Mascher T."/>
            <person name="Medema M.H."/>
            <person name="Devos D.P."/>
            <person name="Kaster A.-K."/>
            <person name="Ovreas L."/>
            <person name="Rohde M."/>
            <person name="Galperin M.Y."/>
            <person name="Jogler C."/>
        </authorList>
    </citation>
    <scope>NUCLEOTIDE SEQUENCE [LARGE SCALE GENOMIC DNA]</scope>
    <source>
        <strain evidence="4 5">Pla111</strain>
    </source>
</reference>
<comment type="caution">
    <text evidence="4">The sequence shown here is derived from an EMBL/GenBank/DDBJ whole genome shotgun (WGS) entry which is preliminary data.</text>
</comment>